<dbReference type="Proteomes" id="UP000011518">
    <property type="component" value="Unassembled WGS sequence"/>
</dbReference>
<evidence type="ECO:0000256" key="1">
    <source>
        <dbReference type="SAM" id="MobiDB-lite"/>
    </source>
</evidence>
<protein>
    <submittedName>
        <fullName evidence="2">Uncharacterized protein</fullName>
    </submittedName>
</protein>
<dbReference type="InParanoid" id="L9L198"/>
<organism evidence="2 3">
    <name type="scientific">Tupaia chinensis</name>
    <name type="common">Chinese tree shrew</name>
    <name type="synonym">Tupaia belangeri chinensis</name>
    <dbReference type="NCBI Taxonomy" id="246437"/>
    <lineage>
        <taxon>Eukaryota</taxon>
        <taxon>Metazoa</taxon>
        <taxon>Chordata</taxon>
        <taxon>Craniata</taxon>
        <taxon>Vertebrata</taxon>
        <taxon>Euteleostomi</taxon>
        <taxon>Mammalia</taxon>
        <taxon>Eutheria</taxon>
        <taxon>Euarchontoglires</taxon>
        <taxon>Scandentia</taxon>
        <taxon>Tupaiidae</taxon>
        <taxon>Tupaia</taxon>
    </lineage>
</organism>
<gene>
    <name evidence="2" type="ORF">TREES_T100007265</name>
</gene>
<keyword evidence="3" id="KW-1185">Reference proteome</keyword>
<accession>L9L198</accession>
<feature type="region of interest" description="Disordered" evidence="1">
    <location>
        <begin position="78"/>
        <end position="100"/>
    </location>
</feature>
<reference evidence="3" key="1">
    <citation type="submission" date="2012-07" db="EMBL/GenBank/DDBJ databases">
        <title>Genome of the Chinese tree shrew, a rising model animal genetically related to primates.</title>
        <authorList>
            <person name="Zhang G."/>
            <person name="Fan Y."/>
            <person name="Yao Y."/>
            <person name="Huang Z."/>
        </authorList>
    </citation>
    <scope>NUCLEOTIDE SEQUENCE [LARGE SCALE GENOMIC DNA]</scope>
</reference>
<reference evidence="3" key="2">
    <citation type="journal article" date="2013" name="Nat. Commun.">
        <title>Genome of the Chinese tree shrew.</title>
        <authorList>
            <person name="Fan Y."/>
            <person name="Huang Z.Y."/>
            <person name="Cao C.C."/>
            <person name="Chen C.S."/>
            <person name="Chen Y.X."/>
            <person name="Fan D.D."/>
            <person name="He J."/>
            <person name="Hou H.L."/>
            <person name="Hu L."/>
            <person name="Hu X.T."/>
            <person name="Jiang X.T."/>
            <person name="Lai R."/>
            <person name="Lang Y.S."/>
            <person name="Liang B."/>
            <person name="Liao S.G."/>
            <person name="Mu D."/>
            <person name="Ma Y.Y."/>
            <person name="Niu Y.Y."/>
            <person name="Sun X.Q."/>
            <person name="Xia J.Q."/>
            <person name="Xiao J."/>
            <person name="Xiong Z.Q."/>
            <person name="Xu L."/>
            <person name="Yang L."/>
            <person name="Zhang Y."/>
            <person name="Zhao W."/>
            <person name="Zhao X.D."/>
            <person name="Zheng Y.T."/>
            <person name="Zhou J.M."/>
            <person name="Zhu Y.B."/>
            <person name="Zhang G.J."/>
            <person name="Wang J."/>
            <person name="Yao Y.G."/>
        </authorList>
    </citation>
    <scope>NUCLEOTIDE SEQUENCE [LARGE SCALE GENOMIC DNA]</scope>
</reference>
<feature type="compositionally biased region" description="Basic and acidic residues" evidence="1">
    <location>
        <begin position="24"/>
        <end position="46"/>
    </location>
</feature>
<name>L9L198_TUPCH</name>
<feature type="region of interest" description="Disordered" evidence="1">
    <location>
        <begin position="24"/>
        <end position="66"/>
    </location>
</feature>
<dbReference type="AlphaFoldDB" id="L9L198"/>
<proteinExistence type="predicted"/>
<dbReference type="EMBL" id="KB320561">
    <property type="protein sequence ID" value="ELW68738.1"/>
    <property type="molecule type" value="Genomic_DNA"/>
</dbReference>
<evidence type="ECO:0000313" key="2">
    <source>
        <dbReference type="EMBL" id="ELW68738.1"/>
    </source>
</evidence>
<sequence length="100" mass="11549">MYSLAIRYLARSVTKALVTTAKVQLEEPPARGQETRQRARGKEPRQHPQSSYRVPKSLRTGDRHRINHQLDIKTYLYNRGITSPSNKQGEDRVAYDQSLL</sequence>
<evidence type="ECO:0000313" key="3">
    <source>
        <dbReference type="Proteomes" id="UP000011518"/>
    </source>
</evidence>